<name>A0A095ZHY8_9BACT</name>
<evidence type="ECO:0000313" key="2">
    <source>
        <dbReference type="EMBL" id="KGF34283.1"/>
    </source>
</evidence>
<dbReference type="Proteomes" id="UP000029556">
    <property type="component" value="Unassembled WGS sequence"/>
</dbReference>
<dbReference type="InterPro" id="IPR026265">
    <property type="entry name" value="LptC"/>
</dbReference>
<dbReference type="InterPro" id="IPR010664">
    <property type="entry name" value="LipoPS_assembly_LptC-rel"/>
</dbReference>
<dbReference type="EMBL" id="JRNN01000072">
    <property type="protein sequence ID" value="KGF34283.1"/>
    <property type="molecule type" value="Genomic_DNA"/>
</dbReference>
<feature type="compositionally biased region" description="Pro residues" evidence="1">
    <location>
        <begin position="205"/>
        <end position="216"/>
    </location>
</feature>
<organism evidence="2 3">
    <name type="scientific">Hoylesella buccalis DNF00853</name>
    <dbReference type="NCBI Taxonomy" id="1401074"/>
    <lineage>
        <taxon>Bacteria</taxon>
        <taxon>Pseudomonadati</taxon>
        <taxon>Bacteroidota</taxon>
        <taxon>Bacteroidia</taxon>
        <taxon>Bacteroidales</taxon>
        <taxon>Prevotellaceae</taxon>
        <taxon>Hoylesella</taxon>
    </lineage>
</organism>
<dbReference type="AlphaFoldDB" id="A0A095ZHY8"/>
<dbReference type="GO" id="GO:0015221">
    <property type="term" value="F:lipopolysaccharide transmembrane transporter activity"/>
    <property type="evidence" value="ECO:0007669"/>
    <property type="project" value="InterPro"/>
</dbReference>
<dbReference type="RefSeq" id="WP_036873565.1">
    <property type="nucleotide sequence ID" value="NZ_JRNN01000072.1"/>
</dbReference>
<dbReference type="PROSITE" id="PS51257">
    <property type="entry name" value="PROKAR_LIPOPROTEIN"/>
    <property type="match status" value="1"/>
</dbReference>
<proteinExistence type="predicted"/>
<evidence type="ECO:0008006" key="4">
    <source>
        <dbReference type="Google" id="ProtNLM"/>
    </source>
</evidence>
<dbReference type="Pfam" id="PF06835">
    <property type="entry name" value="LptC"/>
    <property type="match status" value="1"/>
</dbReference>
<comment type="caution">
    <text evidence="2">The sequence shown here is derived from an EMBL/GenBank/DDBJ whole genome shotgun (WGS) entry which is preliminary data.</text>
</comment>
<dbReference type="NCBIfam" id="TIGR04409">
    <property type="entry name" value="LptC_YrbK"/>
    <property type="match status" value="1"/>
</dbReference>
<dbReference type="OrthoDB" id="9812080at2"/>
<reference evidence="2 3" key="1">
    <citation type="submission" date="2014-07" db="EMBL/GenBank/DDBJ databases">
        <authorList>
            <person name="McCorrison J."/>
            <person name="Sanka R."/>
            <person name="Torralba M."/>
            <person name="Gillis M."/>
            <person name="Haft D.H."/>
            <person name="Methe B."/>
            <person name="Sutton G."/>
            <person name="Nelson K.E."/>
        </authorList>
    </citation>
    <scope>NUCLEOTIDE SEQUENCE [LARGE SCALE GENOMIC DNA]</scope>
    <source>
        <strain evidence="2 3">DNF00853</strain>
    </source>
</reference>
<accession>A0A095ZHY8</accession>
<gene>
    <name evidence="2" type="ORF">HMPREF2137_08700</name>
</gene>
<dbReference type="GO" id="GO:0005886">
    <property type="term" value="C:plasma membrane"/>
    <property type="evidence" value="ECO:0007669"/>
    <property type="project" value="InterPro"/>
</dbReference>
<feature type="region of interest" description="Disordered" evidence="1">
    <location>
        <begin position="195"/>
        <end position="216"/>
    </location>
</feature>
<evidence type="ECO:0000256" key="1">
    <source>
        <dbReference type="SAM" id="MobiDB-lite"/>
    </source>
</evidence>
<protein>
    <recommendedName>
        <fullName evidence="4">LPS export ABC transporter periplasmic protein LptC</fullName>
    </recommendedName>
</protein>
<evidence type="ECO:0000313" key="3">
    <source>
        <dbReference type="Proteomes" id="UP000029556"/>
    </source>
</evidence>
<sequence>MVKKSVIPILLLSHILFFISCEKQREHIAPAIHERDSVPMMTTYGVNQLISDSGVIKYKIVTERWEIYQNETSQKSVFIKGAFLEQFDESFHVQSYIQCDTAYYYTDKQLWELRGRVKILTKDGLDFTSEELFLDRRAHELYSRKYSKLVTPKRTLQGSYFRSDERMTRYLVTNSRGSFEKSDFTGESDTTTVAVDSLNTFSRPQPAPRPKMPTTP</sequence>